<gene>
    <name evidence="2" type="ORF">ANN_10034</name>
</gene>
<name>A0ABQ8TQZ9_PERAM</name>
<reference evidence="2 3" key="1">
    <citation type="journal article" date="2022" name="Allergy">
        <title>Genome assembly and annotation of Periplaneta americana reveal a comprehensive cockroach allergen profile.</title>
        <authorList>
            <person name="Wang L."/>
            <person name="Xiong Q."/>
            <person name="Saelim N."/>
            <person name="Wang L."/>
            <person name="Nong W."/>
            <person name="Wan A.T."/>
            <person name="Shi M."/>
            <person name="Liu X."/>
            <person name="Cao Q."/>
            <person name="Hui J.H.L."/>
            <person name="Sookrung N."/>
            <person name="Leung T.F."/>
            <person name="Tungtrongchitr A."/>
            <person name="Tsui S.K.W."/>
        </authorList>
    </citation>
    <scope>NUCLEOTIDE SEQUENCE [LARGE SCALE GENOMIC DNA]</scope>
    <source>
        <strain evidence="2">PWHHKU_190912</strain>
    </source>
</reference>
<evidence type="ECO:0000313" key="3">
    <source>
        <dbReference type="Proteomes" id="UP001148838"/>
    </source>
</evidence>
<organism evidence="2 3">
    <name type="scientific">Periplaneta americana</name>
    <name type="common">American cockroach</name>
    <name type="synonym">Blatta americana</name>
    <dbReference type="NCBI Taxonomy" id="6978"/>
    <lineage>
        <taxon>Eukaryota</taxon>
        <taxon>Metazoa</taxon>
        <taxon>Ecdysozoa</taxon>
        <taxon>Arthropoda</taxon>
        <taxon>Hexapoda</taxon>
        <taxon>Insecta</taxon>
        <taxon>Pterygota</taxon>
        <taxon>Neoptera</taxon>
        <taxon>Polyneoptera</taxon>
        <taxon>Dictyoptera</taxon>
        <taxon>Blattodea</taxon>
        <taxon>Blattoidea</taxon>
        <taxon>Blattidae</taxon>
        <taxon>Blattinae</taxon>
        <taxon>Periplaneta</taxon>
    </lineage>
</organism>
<proteinExistence type="predicted"/>
<evidence type="ECO:0000313" key="2">
    <source>
        <dbReference type="EMBL" id="KAJ4448024.1"/>
    </source>
</evidence>
<evidence type="ECO:0000256" key="1">
    <source>
        <dbReference type="SAM" id="MobiDB-lite"/>
    </source>
</evidence>
<feature type="compositionally biased region" description="Low complexity" evidence="1">
    <location>
        <begin position="75"/>
        <end position="91"/>
    </location>
</feature>
<dbReference type="EMBL" id="JAJSOF020000005">
    <property type="protein sequence ID" value="KAJ4448024.1"/>
    <property type="molecule type" value="Genomic_DNA"/>
</dbReference>
<feature type="compositionally biased region" description="Polar residues" evidence="1">
    <location>
        <begin position="48"/>
        <end position="69"/>
    </location>
</feature>
<feature type="region of interest" description="Disordered" evidence="1">
    <location>
        <begin position="48"/>
        <end position="100"/>
    </location>
</feature>
<protein>
    <submittedName>
        <fullName evidence="2">Uncharacterized protein</fullName>
    </submittedName>
</protein>
<comment type="caution">
    <text evidence="2">The sequence shown here is derived from an EMBL/GenBank/DDBJ whole genome shotgun (WGS) entry which is preliminary data.</text>
</comment>
<accession>A0ABQ8TQZ9</accession>
<feature type="region of interest" description="Disordered" evidence="1">
    <location>
        <begin position="1"/>
        <end position="29"/>
    </location>
</feature>
<sequence length="100" mass="10820">MASERPDDIETTPGKKRTTGIYPTNENSIPDYVSAVFDNSSYLQESSACNHAMNEASSRSPETQQQPQPNLDILSQSSCSDTNSSSNPSSSIEETQLNSS</sequence>
<dbReference type="Proteomes" id="UP001148838">
    <property type="component" value="Unassembled WGS sequence"/>
</dbReference>
<keyword evidence="3" id="KW-1185">Reference proteome</keyword>